<evidence type="ECO:0000313" key="3">
    <source>
        <dbReference type="Proteomes" id="UP001628156"/>
    </source>
</evidence>
<gene>
    <name evidence="2" type="ORF">ENUP19_0079G0040</name>
</gene>
<evidence type="ECO:0000313" key="2">
    <source>
        <dbReference type="EMBL" id="GAB1221349.1"/>
    </source>
</evidence>
<dbReference type="Proteomes" id="UP001628156">
    <property type="component" value="Unassembled WGS sequence"/>
</dbReference>
<dbReference type="EMBL" id="BAAFRS010000079">
    <property type="protein sequence ID" value="GAB1221349.1"/>
    <property type="molecule type" value="Genomic_DNA"/>
</dbReference>
<proteinExistence type="predicted"/>
<dbReference type="InterPro" id="IPR011992">
    <property type="entry name" value="EF-hand-dom_pair"/>
</dbReference>
<comment type="caution">
    <text evidence="2">The sequence shown here is derived from an EMBL/GenBank/DDBJ whole genome shotgun (WGS) entry which is preliminary data.</text>
</comment>
<accession>A0ABQ0DER8</accession>
<name>A0ABQ0DER8_9EUKA</name>
<sequence length="376" mass="43120">MDPKQIFKNVSEGNDFISFNGVISVIKDEDKYCDEVPGLVGLSSSSDRFNQQTFVETLNLIRRFNKEVSSVTSDQQRTEIRNVFMFKAISGGSDGPIDGSIVVERCKGAAENAKSLKEILQKIGQKAEKEERIDLVKFKELANEEEDTLIKCCTPTGDQEEIKGIEKSIQHFDSIKEEGRNKLGYKECVECLEAGGINEADSIYFIEIADIENQGELEREDFIRSGKLIEEYYKNMGEEIKNKEIIDEEYKKIFGKLVFTLVNKKNEEKVSKDIICQAMDKIVGKKINGRPVQSIEMKGAEKELSVEEFIGYLKDEEEEERIPMSSERESEEILKEQEGKEKKEEKEEEEEKYEPSRCTVCYLRCIFGCIENYCGY</sequence>
<evidence type="ECO:0000256" key="1">
    <source>
        <dbReference type="SAM" id="MobiDB-lite"/>
    </source>
</evidence>
<feature type="region of interest" description="Disordered" evidence="1">
    <location>
        <begin position="317"/>
        <end position="355"/>
    </location>
</feature>
<feature type="compositionally biased region" description="Basic and acidic residues" evidence="1">
    <location>
        <begin position="326"/>
        <end position="345"/>
    </location>
</feature>
<organism evidence="2 3">
    <name type="scientific">Entamoeba nuttalli</name>
    <dbReference type="NCBI Taxonomy" id="412467"/>
    <lineage>
        <taxon>Eukaryota</taxon>
        <taxon>Amoebozoa</taxon>
        <taxon>Evosea</taxon>
        <taxon>Archamoebae</taxon>
        <taxon>Mastigamoebida</taxon>
        <taxon>Entamoebidae</taxon>
        <taxon>Entamoeba</taxon>
    </lineage>
</organism>
<reference evidence="2 3" key="1">
    <citation type="journal article" date="2019" name="PLoS Negl. Trop. Dis.">
        <title>Whole genome sequencing of Entamoeba nuttalli reveals mammalian host-related molecular signatures and a novel octapeptide-repeat surface protein.</title>
        <authorList>
            <person name="Tanaka M."/>
            <person name="Makiuchi T."/>
            <person name="Komiyama T."/>
            <person name="Shiina T."/>
            <person name="Osaki K."/>
            <person name="Tachibana H."/>
        </authorList>
    </citation>
    <scope>NUCLEOTIDE SEQUENCE [LARGE SCALE GENOMIC DNA]</scope>
    <source>
        <strain evidence="2 3">P19-061405</strain>
    </source>
</reference>
<protein>
    <submittedName>
        <fullName evidence="2">Uncharacterized protein</fullName>
    </submittedName>
</protein>
<keyword evidence="3" id="KW-1185">Reference proteome</keyword>
<dbReference type="SUPFAM" id="SSF47473">
    <property type="entry name" value="EF-hand"/>
    <property type="match status" value="1"/>
</dbReference>